<organism evidence="2 3">
    <name type="scientific">Ophiobolus disseminans</name>
    <dbReference type="NCBI Taxonomy" id="1469910"/>
    <lineage>
        <taxon>Eukaryota</taxon>
        <taxon>Fungi</taxon>
        <taxon>Dikarya</taxon>
        <taxon>Ascomycota</taxon>
        <taxon>Pezizomycotina</taxon>
        <taxon>Dothideomycetes</taxon>
        <taxon>Pleosporomycetidae</taxon>
        <taxon>Pleosporales</taxon>
        <taxon>Pleosporineae</taxon>
        <taxon>Phaeosphaeriaceae</taxon>
        <taxon>Ophiobolus</taxon>
    </lineage>
</organism>
<feature type="region of interest" description="Disordered" evidence="1">
    <location>
        <begin position="123"/>
        <end position="193"/>
    </location>
</feature>
<evidence type="ECO:0000313" key="3">
    <source>
        <dbReference type="Proteomes" id="UP000799424"/>
    </source>
</evidence>
<dbReference type="Proteomes" id="UP000799424">
    <property type="component" value="Unassembled WGS sequence"/>
</dbReference>
<feature type="compositionally biased region" description="Polar residues" evidence="1">
    <location>
        <begin position="132"/>
        <end position="141"/>
    </location>
</feature>
<protein>
    <submittedName>
        <fullName evidence="2">Uncharacterized protein</fullName>
    </submittedName>
</protein>
<feature type="compositionally biased region" description="Polar residues" evidence="1">
    <location>
        <begin position="148"/>
        <end position="159"/>
    </location>
</feature>
<accession>A0A6A7AF47</accession>
<feature type="compositionally biased region" description="Low complexity" evidence="1">
    <location>
        <begin position="184"/>
        <end position="193"/>
    </location>
</feature>
<feature type="compositionally biased region" description="Basic and acidic residues" evidence="1">
    <location>
        <begin position="70"/>
        <end position="79"/>
    </location>
</feature>
<evidence type="ECO:0000313" key="2">
    <source>
        <dbReference type="EMBL" id="KAF2831846.1"/>
    </source>
</evidence>
<feature type="compositionally biased region" description="Low complexity" evidence="1">
    <location>
        <begin position="536"/>
        <end position="559"/>
    </location>
</feature>
<dbReference type="OrthoDB" id="4172108at2759"/>
<feature type="compositionally biased region" description="Polar residues" evidence="1">
    <location>
        <begin position="81"/>
        <end position="92"/>
    </location>
</feature>
<feature type="region of interest" description="Disordered" evidence="1">
    <location>
        <begin position="70"/>
        <end position="94"/>
    </location>
</feature>
<dbReference type="EMBL" id="MU006217">
    <property type="protein sequence ID" value="KAF2831846.1"/>
    <property type="molecule type" value="Genomic_DNA"/>
</dbReference>
<feature type="compositionally biased region" description="Low complexity" evidence="1">
    <location>
        <begin position="512"/>
        <end position="528"/>
    </location>
</feature>
<keyword evidence="3" id="KW-1185">Reference proteome</keyword>
<dbReference type="AlphaFoldDB" id="A0A6A7AF47"/>
<proteinExistence type="predicted"/>
<name>A0A6A7AF47_9PLEO</name>
<sequence length="611" mass="67652">MQYTIESSHREKRLMAEPRNRALSLGDHGHTVGAPNGPPQAARLALPGTEDVHPLYNDWEIFSQIFRSGPDRTEDHRDLLQPSSSRGNTTAVAESVDAETAAALYRLRCKFEDAMVFRENRAKRTAADSRSHLTPSDATRQQVRESLRTYTIDSESSDNFHGFESHGSMSNSAATIRPNPSTPSPGASPSASPQIEMDFFGAAEWVQSPTFSSRSPDLARSSVSTNRSSISITSNGRLSPSIGLGISTASTTPEHALRSVLSSASLATLSLGDAAFKWTPLCRKVQVERKSLGQVGGKERVIFETHECDVQWKFREDGGMSLRGVYKSKTDGKARLWTTQEFSALGPSIPLTTTIDGEISIDFPRGSFGKLDKHWIDIKYSFGTSEASAAFQTLLYTNNENDTAELLFDRPVRTISSDKNRPECRGRNLRLWKRTEMHFRPEGPVREYALVLLFYTSCLEDKGHWVEEPHYAFESLTQSVYNKTSDKLTKLTLMFSKDPAKSLTSGLLQRRRSSQVSVGSGVPTSPVTVERRDSLGIPGITRTGTGGSTSSSTDPRSSSRLLFGRSKSFSSLGNLNVFEYARLDIEFQSIKDRMSFLEVWKKYPKPQGISA</sequence>
<evidence type="ECO:0000256" key="1">
    <source>
        <dbReference type="SAM" id="MobiDB-lite"/>
    </source>
</evidence>
<feature type="compositionally biased region" description="Low complexity" evidence="1">
    <location>
        <begin position="220"/>
        <end position="232"/>
    </location>
</feature>
<reference evidence="2" key="1">
    <citation type="journal article" date="2020" name="Stud. Mycol.">
        <title>101 Dothideomycetes genomes: a test case for predicting lifestyles and emergence of pathogens.</title>
        <authorList>
            <person name="Haridas S."/>
            <person name="Albert R."/>
            <person name="Binder M."/>
            <person name="Bloem J."/>
            <person name="Labutti K."/>
            <person name="Salamov A."/>
            <person name="Andreopoulos B."/>
            <person name="Baker S."/>
            <person name="Barry K."/>
            <person name="Bills G."/>
            <person name="Bluhm B."/>
            <person name="Cannon C."/>
            <person name="Castanera R."/>
            <person name="Culley D."/>
            <person name="Daum C."/>
            <person name="Ezra D."/>
            <person name="Gonzalez J."/>
            <person name="Henrissat B."/>
            <person name="Kuo A."/>
            <person name="Liang C."/>
            <person name="Lipzen A."/>
            <person name="Lutzoni F."/>
            <person name="Magnuson J."/>
            <person name="Mondo S."/>
            <person name="Nolan M."/>
            <person name="Ohm R."/>
            <person name="Pangilinan J."/>
            <person name="Park H.-J."/>
            <person name="Ramirez L."/>
            <person name="Alfaro M."/>
            <person name="Sun H."/>
            <person name="Tritt A."/>
            <person name="Yoshinaga Y."/>
            <person name="Zwiers L.-H."/>
            <person name="Turgeon B."/>
            <person name="Goodwin S."/>
            <person name="Spatafora J."/>
            <person name="Crous P."/>
            <person name="Grigoriev I."/>
        </authorList>
    </citation>
    <scope>NUCLEOTIDE SEQUENCE</scope>
    <source>
        <strain evidence="2">CBS 113818</strain>
    </source>
</reference>
<feature type="region of interest" description="Disordered" evidence="1">
    <location>
        <begin position="512"/>
        <end position="559"/>
    </location>
</feature>
<feature type="region of interest" description="Disordered" evidence="1">
    <location>
        <begin position="211"/>
        <end position="232"/>
    </location>
</feature>
<gene>
    <name evidence="2" type="ORF">CC86DRAFT_365782</name>
</gene>